<feature type="domain" description="L,D-TPase catalytic" evidence="11">
    <location>
        <begin position="87"/>
        <end position="226"/>
    </location>
</feature>
<evidence type="ECO:0000259" key="11">
    <source>
        <dbReference type="PROSITE" id="PS52029"/>
    </source>
</evidence>
<proteinExistence type="inferred from homology"/>
<dbReference type="Proteomes" id="UP000537890">
    <property type="component" value="Unassembled WGS sequence"/>
</dbReference>
<evidence type="ECO:0000256" key="6">
    <source>
        <dbReference type="ARBA" id="ARBA00022960"/>
    </source>
</evidence>
<dbReference type="PROSITE" id="PS52029">
    <property type="entry name" value="LD_TPASE"/>
    <property type="match status" value="1"/>
</dbReference>
<dbReference type="GO" id="GO:0071972">
    <property type="term" value="F:peptidoglycan L,D-transpeptidase activity"/>
    <property type="evidence" value="ECO:0007669"/>
    <property type="project" value="TreeGrafter"/>
</dbReference>
<comment type="similarity">
    <text evidence="2">Belongs to the YkuD family.</text>
</comment>
<dbReference type="InterPro" id="IPR050979">
    <property type="entry name" value="LD-transpeptidase"/>
</dbReference>
<dbReference type="PANTHER" id="PTHR30582">
    <property type="entry name" value="L,D-TRANSPEPTIDASE"/>
    <property type="match status" value="1"/>
</dbReference>
<evidence type="ECO:0000256" key="1">
    <source>
        <dbReference type="ARBA" id="ARBA00004752"/>
    </source>
</evidence>
<dbReference type="GO" id="GO:0071555">
    <property type="term" value="P:cell wall organization"/>
    <property type="evidence" value="ECO:0007669"/>
    <property type="project" value="UniProtKB-UniRule"/>
</dbReference>
<reference evidence="12 13" key="1">
    <citation type="submission" date="2020-05" db="EMBL/GenBank/DDBJ databases">
        <title>Horizontal transmission and recombination maintain forever young bacterial symbiont genomes.</title>
        <authorList>
            <person name="Russell S.L."/>
            <person name="Pepper-Tunick E."/>
            <person name="Svedberg J."/>
            <person name="Byrne A."/>
            <person name="Ruelas Castillo J."/>
            <person name="Vollmers C."/>
            <person name="Beinart R.A."/>
            <person name="Corbett-Detig R."/>
        </authorList>
    </citation>
    <scope>NUCLEOTIDE SEQUENCE [LARGE SCALE GENOMIC DNA]</scope>
    <source>
        <strain evidence="12">4727-3</strain>
    </source>
</reference>
<evidence type="ECO:0000256" key="10">
    <source>
        <dbReference type="SAM" id="MobiDB-lite"/>
    </source>
</evidence>
<comment type="caution">
    <text evidence="12">The sequence shown here is derived from an EMBL/GenBank/DDBJ whole genome shotgun (WGS) entry which is preliminary data.</text>
</comment>
<dbReference type="PANTHER" id="PTHR30582:SF24">
    <property type="entry name" value="L,D-TRANSPEPTIDASE ERFK_SRFK-RELATED"/>
    <property type="match status" value="1"/>
</dbReference>
<evidence type="ECO:0000256" key="7">
    <source>
        <dbReference type="ARBA" id="ARBA00022984"/>
    </source>
</evidence>
<dbReference type="InterPro" id="IPR005490">
    <property type="entry name" value="LD_TPept_cat_dom"/>
</dbReference>
<evidence type="ECO:0000256" key="5">
    <source>
        <dbReference type="ARBA" id="ARBA00022801"/>
    </source>
</evidence>
<dbReference type="GO" id="GO:0016757">
    <property type="term" value="F:glycosyltransferase activity"/>
    <property type="evidence" value="ECO:0007669"/>
    <property type="project" value="UniProtKB-KW"/>
</dbReference>
<protein>
    <submittedName>
        <fullName evidence="12">L,D-transpeptidase family protein</fullName>
    </submittedName>
</protein>
<gene>
    <name evidence="12" type="ORF">H0A75_09130</name>
</gene>
<dbReference type="AlphaFoldDB" id="A0A7Z0MQR7"/>
<dbReference type="Pfam" id="PF03734">
    <property type="entry name" value="YkuD"/>
    <property type="match status" value="1"/>
</dbReference>
<dbReference type="InterPro" id="IPR038063">
    <property type="entry name" value="Transpep_catalytic_dom"/>
</dbReference>
<evidence type="ECO:0000256" key="9">
    <source>
        <dbReference type="PROSITE-ProRule" id="PRU01373"/>
    </source>
</evidence>
<keyword evidence="6 9" id="KW-0133">Cell shape</keyword>
<dbReference type="EMBL" id="JACCHS010000205">
    <property type="protein sequence ID" value="NYT47672.1"/>
    <property type="molecule type" value="Genomic_DNA"/>
</dbReference>
<feature type="active site" description="Nucleophile" evidence="9">
    <location>
        <position position="202"/>
    </location>
</feature>
<dbReference type="GO" id="GO:0008360">
    <property type="term" value="P:regulation of cell shape"/>
    <property type="evidence" value="ECO:0007669"/>
    <property type="project" value="UniProtKB-UniRule"/>
</dbReference>
<dbReference type="Gene3D" id="2.40.440.10">
    <property type="entry name" value="L,D-transpeptidase catalytic domain-like"/>
    <property type="match status" value="1"/>
</dbReference>
<dbReference type="InterPro" id="IPR018392">
    <property type="entry name" value="LysM"/>
</dbReference>
<evidence type="ECO:0000313" key="12">
    <source>
        <dbReference type="EMBL" id="NYT47672.1"/>
    </source>
</evidence>
<evidence type="ECO:0000256" key="3">
    <source>
        <dbReference type="ARBA" id="ARBA00022676"/>
    </source>
</evidence>
<name>A0A7Z0MQR7_9GAMM</name>
<dbReference type="CDD" id="cd00118">
    <property type="entry name" value="LysM"/>
    <property type="match status" value="1"/>
</dbReference>
<evidence type="ECO:0000256" key="8">
    <source>
        <dbReference type="ARBA" id="ARBA00023316"/>
    </source>
</evidence>
<evidence type="ECO:0000256" key="2">
    <source>
        <dbReference type="ARBA" id="ARBA00005992"/>
    </source>
</evidence>
<sequence>MASHQAQAIAFLLPEDPKDSLIREFSEGAIKQTIASKDEDLLDIARRFDLGQNEIIRLNPDVDRWLPEEGAKVQLQSERLLPDAPRSGLVLNLPEYRLYYFPKSNGDKPSSVVTHPISIGRQDWETPLGKTTIIQKKENPTWTPPESIKKEHAAKGDPLPNVVAAGPNNPLGLFAMRLGIPGYLIHSTNKPYGVGLRVSHGCIRMYPEDISTLFPVVNVGDQVTIVNQALK</sequence>
<dbReference type="SUPFAM" id="SSF141523">
    <property type="entry name" value="L,D-transpeptidase catalytic domain-like"/>
    <property type="match status" value="1"/>
</dbReference>
<comment type="pathway">
    <text evidence="1 9">Cell wall biogenesis; peptidoglycan biosynthesis.</text>
</comment>
<accession>A0A7Z0MQR7</accession>
<dbReference type="UniPathway" id="UPA00219"/>
<keyword evidence="3" id="KW-0328">Glycosyltransferase</keyword>
<keyword evidence="5" id="KW-0378">Hydrolase</keyword>
<feature type="non-terminal residue" evidence="12">
    <location>
        <position position="231"/>
    </location>
</feature>
<keyword evidence="8 9" id="KW-0961">Cell wall biogenesis/degradation</keyword>
<organism evidence="12 13">
    <name type="scientific">Candidatus Methanofishera endochildressiae</name>
    <dbReference type="NCBI Taxonomy" id="2738884"/>
    <lineage>
        <taxon>Bacteria</taxon>
        <taxon>Pseudomonadati</taxon>
        <taxon>Pseudomonadota</taxon>
        <taxon>Gammaproteobacteria</taxon>
        <taxon>Candidatus Methanofishera</taxon>
    </lineage>
</organism>
<dbReference type="CDD" id="cd16913">
    <property type="entry name" value="YkuD_like"/>
    <property type="match status" value="1"/>
</dbReference>
<evidence type="ECO:0000313" key="13">
    <source>
        <dbReference type="Proteomes" id="UP000537890"/>
    </source>
</evidence>
<dbReference type="GO" id="GO:0005576">
    <property type="term" value="C:extracellular region"/>
    <property type="evidence" value="ECO:0007669"/>
    <property type="project" value="TreeGrafter"/>
</dbReference>
<keyword evidence="4" id="KW-0808">Transferase</keyword>
<feature type="active site" description="Proton donor/acceptor" evidence="9">
    <location>
        <position position="186"/>
    </location>
</feature>
<dbReference type="GO" id="GO:0018104">
    <property type="term" value="P:peptidoglycan-protein cross-linking"/>
    <property type="evidence" value="ECO:0007669"/>
    <property type="project" value="TreeGrafter"/>
</dbReference>
<keyword evidence="7 9" id="KW-0573">Peptidoglycan synthesis</keyword>
<feature type="region of interest" description="Disordered" evidence="10">
    <location>
        <begin position="138"/>
        <end position="160"/>
    </location>
</feature>
<evidence type="ECO:0000256" key="4">
    <source>
        <dbReference type="ARBA" id="ARBA00022679"/>
    </source>
</evidence>